<organism evidence="8 9">
    <name type="scientific">Trichogramma kaykai</name>
    <dbReference type="NCBI Taxonomy" id="54128"/>
    <lineage>
        <taxon>Eukaryota</taxon>
        <taxon>Metazoa</taxon>
        <taxon>Ecdysozoa</taxon>
        <taxon>Arthropoda</taxon>
        <taxon>Hexapoda</taxon>
        <taxon>Insecta</taxon>
        <taxon>Pterygota</taxon>
        <taxon>Neoptera</taxon>
        <taxon>Endopterygota</taxon>
        <taxon>Hymenoptera</taxon>
        <taxon>Apocrita</taxon>
        <taxon>Proctotrupomorpha</taxon>
        <taxon>Chalcidoidea</taxon>
        <taxon>Trichogrammatidae</taxon>
        <taxon>Trichogramma</taxon>
    </lineage>
</organism>
<gene>
    <name evidence="8" type="ORF">TKK_004154</name>
</gene>
<dbReference type="SUPFAM" id="SSF57667">
    <property type="entry name" value="beta-beta-alpha zinc fingers"/>
    <property type="match status" value="2"/>
</dbReference>
<feature type="domain" description="C2H2-type" evidence="7">
    <location>
        <begin position="516"/>
        <end position="544"/>
    </location>
</feature>
<dbReference type="PROSITE" id="PS00028">
    <property type="entry name" value="ZINC_FINGER_C2H2_1"/>
    <property type="match status" value="5"/>
</dbReference>
<comment type="caution">
    <text evidence="8">The sequence shown here is derived from an EMBL/GenBank/DDBJ whole genome shotgun (WGS) entry which is preliminary data.</text>
</comment>
<evidence type="ECO:0000259" key="7">
    <source>
        <dbReference type="PROSITE" id="PS50157"/>
    </source>
</evidence>
<feature type="compositionally biased region" description="Polar residues" evidence="6">
    <location>
        <begin position="146"/>
        <end position="160"/>
    </location>
</feature>
<evidence type="ECO:0000256" key="5">
    <source>
        <dbReference type="PROSITE-ProRule" id="PRU00042"/>
    </source>
</evidence>
<reference evidence="8 9" key="1">
    <citation type="journal article" date="2024" name="bioRxiv">
        <title>A reference genome for Trichogramma kaykai: A tiny desert-dwelling parasitoid wasp with competing sex-ratio distorters.</title>
        <authorList>
            <person name="Culotta J."/>
            <person name="Lindsey A.R."/>
        </authorList>
    </citation>
    <scope>NUCLEOTIDE SEQUENCE [LARGE SCALE GENOMIC DNA]</scope>
    <source>
        <strain evidence="8 9">KSX58</strain>
    </source>
</reference>
<dbReference type="InterPro" id="IPR013087">
    <property type="entry name" value="Znf_C2H2_type"/>
</dbReference>
<dbReference type="AlphaFoldDB" id="A0ABD2XCT7"/>
<dbReference type="SMART" id="SM00355">
    <property type="entry name" value="ZnF_C2H2"/>
    <property type="match status" value="9"/>
</dbReference>
<dbReference type="Pfam" id="PF00096">
    <property type="entry name" value="zf-C2H2"/>
    <property type="match status" value="2"/>
</dbReference>
<feature type="domain" description="C2H2-type" evidence="7">
    <location>
        <begin position="545"/>
        <end position="575"/>
    </location>
</feature>
<feature type="compositionally biased region" description="Basic and acidic residues" evidence="6">
    <location>
        <begin position="275"/>
        <end position="288"/>
    </location>
</feature>
<evidence type="ECO:0000256" key="1">
    <source>
        <dbReference type="ARBA" id="ARBA00022723"/>
    </source>
</evidence>
<dbReference type="PANTHER" id="PTHR24379:SF121">
    <property type="entry name" value="C2H2-TYPE DOMAIN-CONTAINING PROTEIN"/>
    <property type="match status" value="1"/>
</dbReference>
<keyword evidence="2" id="KW-0677">Repeat</keyword>
<dbReference type="PANTHER" id="PTHR24379">
    <property type="entry name" value="KRAB AND ZINC FINGER DOMAIN-CONTAINING"/>
    <property type="match status" value="1"/>
</dbReference>
<keyword evidence="3 5" id="KW-0863">Zinc-finger</keyword>
<feature type="domain" description="C2H2-type" evidence="7">
    <location>
        <begin position="420"/>
        <end position="447"/>
    </location>
</feature>
<accession>A0ABD2XCT7</accession>
<dbReference type="Gene3D" id="3.30.160.60">
    <property type="entry name" value="Classic Zinc Finger"/>
    <property type="match status" value="3"/>
</dbReference>
<evidence type="ECO:0000256" key="3">
    <source>
        <dbReference type="ARBA" id="ARBA00022771"/>
    </source>
</evidence>
<dbReference type="PROSITE" id="PS50157">
    <property type="entry name" value="ZINC_FINGER_C2H2_2"/>
    <property type="match status" value="4"/>
</dbReference>
<evidence type="ECO:0000256" key="2">
    <source>
        <dbReference type="ARBA" id="ARBA00022737"/>
    </source>
</evidence>
<feature type="region of interest" description="Disordered" evidence="6">
    <location>
        <begin position="271"/>
        <end position="302"/>
    </location>
</feature>
<evidence type="ECO:0000256" key="6">
    <source>
        <dbReference type="SAM" id="MobiDB-lite"/>
    </source>
</evidence>
<feature type="region of interest" description="Disordered" evidence="6">
    <location>
        <begin position="139"/>
        <end position="166"/>
    </location>
</feature>
<evidence type="ECO:0000313" key="8">
    <source>
        <dbReference type="EMBL" id="KAL3403006.1"/>
    </source>
</evidence>
<dbReference type="GO" id="GO:0008270">
    <property type="term" value="F:zinc ion binding"/>
    <property type="evidence" value="ECO:0007669"/>
    <property type="project" value="UniProtKB-KW"/>
</dbReference>
<keyword evidence="1" id="KW-0479">Metal-binding</keyword>
<keyword evidence="9" id="KW-1185">Reference proteome</keyword>
<dbReference type="Proteomes" id="UP001627154">
    <property type="component" value="Unassembled WGS sequence"/>
</dbReference>
<protein>
    <recommendedName>
        <fullName evidence="7">C2H2-type domain-containing protein</fullName>
    </recommendedName>
</protein>
<evidence type="ECO:0000313" key="9">
    <source>
        <dbReference type="Proteomes" id="UP001627154"/>
    </source>
</evidence>
<name>A0ABD2XCT7_9HYME</name>
<keyword evidence="4" id="KW-0862">Zinc</keyword>
<dbReference type="InterPro" id="IPR036236">
    <property type="entry name" value="Znf_C2H2_sf"/>
</dbReference>
<dbReference type="EMBL" id="JBJJXI010000032">
    <property type="protein sequence ID" value="KAL3403006.1"/>
    <property type="molecule type" value="Genomic_DNA"/>
</dbReference>
<sequence length="575" mass="67119">MGVEDGSMNINLAIQALAKFAKYTNSCANKVPYVIVDRKPFQFIKKEPPEIERDLPAVEIESGNERELKNQKVEQNIPEDKFNEQNAEYQCDVLPKDNVLQEKVRNIFKAFTVNSQMANRCRFCDKVFIYVGNKIKHENEKHPHNYSKNGKPQLSESSTTKSEKINEESLNLILNSKPKLENKCRFCDRIFKYIGNKTKHENEKHIRNNHKNENHQLPESSTTKLEKINEKSLKLIVNGPSIINSNLILNGKPQLENKCRFCDKVFKHASRKTKHENEKHLQHNDSKNQKPQLLESSTKKSEKIDTKSLNSILIDKPQLSDSSTKKLEITNKKSLKLILNGESQLSVSSTKKSEKINKKSLKSILNGEPQPELIKHKKNQSLQNCRKKNFVFSCDLCHKTFDTHRLVSKHIWNVHRARSHVCTICKMKFKHQYQLKNHLNTHTRLRSFQCDNCKQQFATKNAVKYHVLMKVCTKKEVKNKLKSKVTCHLCKKNISTKANLKQHLIVCDPKYEKNTEKCAICDKSFKTKSYLRKHLVYSHSSRTECICHHCNRKFTRKDNLKYHLYSCCLHKWKEV</sequence>
<feature type="domain" description="C2H2-type" evidence="7">
    <location>
        <begin position="392"/>
        <end position="420"/>
    </location>
</feature>
<evidence type="ECO:0000256" key="4">
    <source>
        <dbReference type="ARBA" id="ARBA00022833"/>
    </source>
</evidence>
<proteinExistence type="predicted"/>